<dbReference type="EMBL" id="MKIR01000022">
    <property type="protein sequence ID" value="OFI49035.1"/>
    <property type="molecule type" value="Genomic_DNA"/>
</dbReference>
<accession>A0A1E8GLB0</accession>
<dbReference type="InterPro" id="IPR036388">
    <property type="entry name" value="WH-like_DNA-bd_sf"/>
</dbReference>
<keyword evidence="5" id="KW-1185">Reference proteome</keyword>
<evidence type="ECO:0000313" key="4">
    <source>
        <dbReference type="EMBL" id="OFI49035.1"/>
    </source>
</evidence>
<sequence length="499" mass="59137">MKIEEIIDKKEAHKVAILRYLLLNTNVSFDKLMKERNLSKNTLKLYLQEIEDLGEELNKTLIVKREGDFLNLQMSANLNLDIIITHYILNSIEFKMLNYLLYNQKFSTIQLTRELSISESSVFRKIKRINFFLDEFDISIKNGRIIGDELQVRYFYFLLYDYLIKNNQSFAVNHKKYSQISTQARGLIGALAINISGNADISLQIWLEISRLRQNSKQGRKNSLVKKSRLFQKDKLYKDIYTFMTDYFVSNCEYDFNFESMSIYAFVSALPIMDEDRHYFYDLMRSKRLPTAMHDVYIREYILQHYSSKRISLNLEKQIGYQLSQTNSRLYFFKGYLQKYVWENLIKKETKLLSHNLFKLAKSLQKVVLEQIGIDYDESETSDLQNFLLISYINILSIIDFHIAEIVTIGIVEESLPVYGPNYYQYLHRTLTSAVKGIQVEKYEKRNKYDLVITTDPKITLKEDEKLYLLSEFESNYDLAMIKKIIEERKTEKNILSKP</sequence>
<evidence type="ECO:0000256" key="2">
    <source>
        <dbReference type="ARBA" id="ARBA00023163"/>
    </source>
</evidence>
<dbReference type="STRING" id="1859473.BG261_05070"/>
<dbReference type="RefSeq" id="WP_070792693.1">
    <property type="nucleotide sequence ID" value="NZ_MKIR01000022.1"/>
</dbReference>
<dbReference type="PANTHER" id="PTHR30185:SF18">
    <property type="entry name" value="TRANSCRIPTIONAL REGULATOR MTLR"/>
    <property type="match status" value="1"/>
</dbReference>
<keyword evidence="1" id="KW-0805">Transcription regulation</keyword>
<name>A0A1E8GLB0_9LACT</name>
<comment type="caution">
    <text evidence="4">The sequence shown here is derived from an EMBL/GenBank/DDBJ whole genome shotgun (WGS) entry which is preliminary data.</text>
</comment>
<evidence type="ECO:0000259" key="3">
    <source>
        <dbReference type="Pfam" id="PF05043"/>
    </source>
</evidence>
<gene>
    <name evidence="4" type="ORF">BG261_05070</name>
</gene>
<proteinExistence type="predicted"/>
<keyword evidence="2" id="KW-0804">Transcription</keyword>
<organism evidence="4 5">
    <name type="scientific">Floricoccus tropicus</name>
    <dbReference type="NCBI Taxonomy" id="1859473"/>
    <lineage>
        <taxon>Bacteria</taxon>
        <taxon>Bacillati</taxon>
        <taxon>Bacillota</taxon>
        <taxon>Bacilli</taxon>
        <taxon>Lactobacillales</taxon>
        <taxon>Streptococcaceae</taxon>
        <taxon>Floricoccus</taxon>
    </lineage>
</organism>
<dbReference type="AlphaFoldDB" id="A0A1E8GLB0"/>
<evidence type="ECO:0000313" key="5">
    <source>
        <dbReference type="Proteomes" id="UP000178622"/>
    </source>
</evidence>
<dbReference type="Proteomes" id="UP000178622">
    <property type="component" value="Unassembled WGS sequence"/>
</dbReference>
<protein>
    <recommendedName>
        <fullName evidence="3">Mga helix-turn-helix domain-containing protein</fullName>
    </recommendedName>
</protein>
<dbReference type="OrthoDB" id="2192016at2"/>
<dbReference type="Gene3D" id="1.10.10.10">
    <property type="entry name" value="Winged helix-like DNA-binding domain superfamily/Winged helix DNA-binding domain"/>
    <property type="match status" value="1"/>
</dbReference>
<reference evidence="5" key="1">
    <citation type="submission" date="2016-09" db="EMBL/GenBank/DDBJ databases">
        <title>Draft genome sequence of a novel species of the family Streptococcaceae isolated from flowers.</title>
        <authorList>
            <person name="Chuah L.-O."/>
            <person name="Yap K.-P."/>
            <person name="Thong K.L."/>
            <person name="Liong M.T."/>
            <person name="Ahmad R."/>
            <person name="Rusul G."/>
        </authorList>
    </citation>
    <scope>NUCLEOTIDE SEQUENCE [LARGE SCALE GENOMIC DNA]</scope>
    <source>
        <strain evidence="5">DF1</strain>
    </source>
</reference>
<evidence type="ECO:0000256" key="1">
    <source>
        <dbReference type="ARBA" id="ARBA00023015"/>
    </source>
</evidence>
<feature type="domain" description="Mga helix-turn-helix" evidence="3">
    <location>
        <begin position="77"/>
        <end position="160"/>
    </location>
</feature>
<dbReference type="PANTHER" id="PTHR30185">
    <property type="entry name" value="CRYPTIC BETA-GLUCOSIDE BGL OPERON ANTITERMINATOR"/>
    <property type="match status" value="1"/>
</dbReference>
<dbReference type="InterPro" id="IPR007737">
    <property type="entry name" value="Mga_HTH"/>
</dbReference>
<dbReference type="InterPro" id="IPR050661">
    <property type="entry name" value="BglG_antiterminators"/>
</dbReference>
<dbReference type="Pfam" id="PF05043">
    <property type="entry name" value="Mga"/>
    <property type="match status" value="1"/>
</dbReference>